<accession>A0AB38DXS8</accession>
<name>A0AB38DXS8_XANCH</name>
<organism evidence="2 3">
    <name type="scientific">Xanthomonas campestris pv. phaseoli</name>
    <dbReference type="NCBI Taxonomy" id="317013"/>
    <lineage>
        <taxon>Bacteria</taxon>
        <taxon>Pseudomonadati</taxon>
        <taxon>Pseudomonadota</taxon>
        <taxon>Gammaproteobacteria</taxon>
        <taxon>Lysobacterales</taxon>
        <taxon>Lysobacteraceae</taxon>
        <taxon>Xanthomonas</taxon>
    </lineage>
</organism>
<keyword evidence="4" id="KW-1185">Reference proteome</keyword>
<evidence type="ECO:0008006" key="5">
    <source>
        <dbReference type="Google" id="ProtNLM"/>
    </source>
</evidence>
<gene>
    <name evidence="1" type="ORF">XAP6984_310020</name>
    <name evidence="2" type="ORF">XAP7430_260019</name>
</gene>
<evidence type="ECO:0000313" key="4">
    <source>
        <dbReference type="Proteomes" id="UP000234181"/>
    </source>
</evidence>
<dbReference type="EMBL" id="OCYT01000086">
    <property type="protein sequence ID" value="SON79371.1"/>
    <property type="molecule type" value="Genomic_DNA"/>
</dbReference>
<dbReference type="AlphaFoldDB" id="A0AB38DXS8"/>
<evidence type="ECO:0000313" key="1">
    <source>
        <dbReference type="EMBL" id="SON79371.1"/>
    </source>
</evidence>
<comment type="caution">
    <text evidence="2">The sequence shown here is derived from an EMBL/GenBank/DDBJ whole genome shotgun (WGS) entry which is preliminary data.</text>
</comment>
<evidence type="ECO:0000313" key="3">
    <source>
        <dbReference type="Proteomes" id="UP000234166"/>
    </source>
</evidence>
<reference evidence="3 4" key="1">
    <citation type="submission" date="2017-10" db="EMBL/GenBank/DDBJ databases">
        <authorList>
            <person name="Regsiter A."/>
            <person name="William W."/>
        </authorList>
    </citation>
    <scope>NUCLEOTIDE SEQUENCE [LARGE SCALE GENOMIC DNA]</scope>
    <source>
        <strain evidence="1 4">CFBP6984</strain>
        <strain evidence="2 3">CFBP7430</strain>
    </source>
</reference>
<dbReference type="EMBL" id="OCYS01000079">
    <property type="protein sequence ID" value="SON86338.1"/>
    <property type="molecule type" value="Genomic_DNA"/>
</dbReference>
<dbReference type="Proteomes" id="UP000234166">
    <property type="component" value="Unassembled WGS sequence"/>
</dbReference>
<dbReference type="Proteomes" id="UP000234181">
    <property type="component" value="Unassembled WGS sequence"/>
</dbReference>
<protein>
    <recommendedName>
        <fullName evidence="5">Secreted protein</fullName>
    </recommendedName>
</protein>
<proteinExistence type="predicted"/>
<sequence length="73" mass="8075">MIWTRAAFVNQGLSTSKQPRLPMLQSSMIFWTIGDDPPVLRYEVRLLPSPHGFGLAGLSLSGSRLAISPRTIH</sequence>
<evidence type="ECO:0000313" key="2">
    <source>
        <dbReference type="EMBL" id="SON86338.1"/>
    </source>
</evidence>